<proteinExistence type="predicted"/>
<dbReference type="Proteomes" id="UP000829398">
    <property type="component" value="Chromosome 4"/>
</dbReference>
<evidence type="ECO:0000313" key="1">
    <source>
        <dbReference type="EMBL" id="KAH9768372.1"/>
    </source>
</evidence>
<keyword evidence="2" id="KW-1185">Reference proteome</keyword>
<comment type="caution">
    <text evidence="1">The sequence shown here is derived from an EMBL/GenBank/DDBJ whole genome shotgun (WGS) entry which is preliminary data.</text>
</comment>
<organism evidence="1 2">
    <name type="scientific">Citrus sinensis</name>
    <name type="common">Sweet orange</name>
    <name type="synonym">Citrus aurantium var. sinensis</name>
    <dbReference type="NCBI Taxonomy" id="2711"/>
    <lineage>
        <taxon>Eukaryota</taxon>
        <taxon>Viridiplantae</taxon>
        <taxon>Streptophyta</taxon>
        <taxon>Embryophyta</taxon>
        <taxon>Tracheophyta</taxon>
        <taxon>Spermatophyta</taxon>
        <taxon>Magnoliopsida</taxon>
        <taxon>eudicotyledons</taxon>
        <taxon>Gunneridae</taxon>
        <taxon>Pentapetalae</taxon>
        <taxon>rosids</taxon>
        <taxon>malvids</taxon>
        <taxon>Sapindales</taxon>
        <taxon>Rutaceae</taxon>
        <taxon>Aurantioideae</taxon>
        <taxon>Citrus</taxon>
    </lineage>
</organism>
<dbReference type="EMBL" id="CM039173">
    <property type="protein sequence ID" value="KAH9768372.1"/>
    <property type="molecule type" value="Genomic_DNA"/>
</dbReference>
<gene>
    <name evidence="1" type="ORF">KPL71_011583</name>
</gene>
<reference evidence="2" key="1">
    <citation type="journal article" date="2023" name="Hortic. Res.">
        <title>A chromosome-level phased genome enabling allele-level studies in sweet orange: a case study on citrus Huanglongbing tolerance.</title>
        <authorList>
            <person name="Wu B."/>
            <person name="Yu Q."/>
            <person name="Deng Z."/>
            <person name="Duan Y."/>
            <person name="Luo F."/>
            <person name="Gmitter F. Jr."/>
        </authorList>
    </citation>
    <scope>NUCLEOTIDE SEQUENCE [LARGE SCALE GENOMIC DNA]</scope>
    <source>
        <strain evidence="2">cv. Valencia</strain>
    </source>
</reference>
<name>A0ACB8L4L7_CITSI</name>
<evidence type="ECO:0000313" key="2">
    <source>
        <dbReference type="Proteomes" id="UP000829398"/>
    </source>
</evidence>
<protein>
    <submittedName>
        <fullName evidence="1">Uncharacterized protein</fullName>
    </submittedName>
</protein>
<sequence>MEAFLGAAGPIGSLRECFKFSQPLSINLSMDTEELIRKCRAITIREEDRTQMSVEVNMKARSREVLAGCLVGKVLLSRSVNKEGLKSALQQAWRTLKEVKIESLGSNIFMFKFAAEAEKRRVIMGGPWHFDKALIVLTEPRGIGEISKQSFDYVSFWVQIHNVPIACMEKDFLHELGGKIGEVEEVEANENGDCIGELARLRITINITQPLKKVLFLKQEGETDIPMPVVYERLPDFCFCCGIIGHQYKGCSKYQGQPKEDFPFGMWMKAITIGGRLKKYRNKERWQNEGDRAAKSASSEHHEQSQQNQQEQMNPNDKNGLEPDMEKMGQTRELDSNIEVQRVVETHLMEGGTELMAKKQVDGKMVRVVTGNITAPRELRIQAGEEVSKVRENSKTTGVEMPKEILGPKAILNSPTRLNHEEMEEAYIRDGLGVSQSPANRKKWKRQARALKNEGGIKLGLSAQKRPNNEAIGPSPKQKKCRGASPSPAETKKHTTAAAVTTQHWEPLEMEEMELTAAFTEEISAEAGSQPRRKP</sequence>
<accession>A0ACB8L4L7</accession>